<feature type="domain" description="Zn(2)-C6 fungal-type" evidence="7">
    <location>
        <begin position="17"/>
        <end position="49"/>
    </location>
</feature>
<protein>
    <recommendedName>
        <fullName evidence="7">Zn(2)-C6 fungal-type domain-containing protein</fullName>
    </recommendedName>
</protein>
<keyword evidence="3" id="KW-0805">Transcription regulation</keyword>
<dbReference type="PROSITE" id="PS50048">
    <property type="entry name" value="ZN2_CY6_FUNGAL_2"/>
    <property type="match status" value="1"/>
</dbReference>
<dbReference type="PANTHER" id="PTHR47338:SF29">
    <property type="entry name" value="ZN(2)-C6 FUNGAL-TYPE DOMAIN-CONTAINING PROTEIN"/>
    <property type="match status" value="1"/>
</dbReference>
<evidence type="ECO:0000256" key="1">
    <source>
        <dbReference type="ARBA" id="ARBA00004123"/>
    </source>
</evidence>
<keyword evidence="2" id="KW-0479">Metal-binding</keyword>
<dbReference type="InterPro" id="IPR007219">
    <property type="entry name" value="XnlR_reg_dom"/>
</dbReference>
<evidence type="ECO:0000256" key="5">
    <source>
        <dbReference type="ARBA" id="ARBA00023242"/>
    </source>
</evidence>
<dbReference type="InterPro" id="IPR050815">
    <property type="entry name" value="TF_fung"/>
</dbReference>
<dbReference type="PROSITE" id="PS00463">
    <property type="entry name" value="ZN2_CY6_FUNGAL_1"/>
    <property type="match status" value="1"/>
</dbReference>
<dbReference type="GO" id="GO:0000981">
    <property type="term" value="F:DNA-binding transcription factor activity, RNA polymerase II-specific"/>
    <property type="evidence" value="ECO:0007669"/>
    <property type="project" value="InterPro"/>
</dbReference>
<dbReference type="Pfam" id="PF00172">
    <property type="entry name" value="Zn_clus"/>
    <property type="match status" value="1"/>
</dbReference>
<name>A0A6A4I8G9_9AGAR</name>
<dbReference type="PANTHER" id="PTHR47338">
    <property type="entry name" value="ZN(II)2CYS6 TRANSCRIPTION FACTOR (EUROFUNG)-RELATED"/>
    <property type="match status" value="1"/>
</dbReference>
<dbReference type="GO" id="GO:0005634">
    <property type="term" value="C:nucleus"/>
    <property type="evidence" value="ECO:0007669"/>
    <property type="project" value="UniProtKB-SubCell"/>
</dbReference>
<reference evidence="8" key="1">
    <citation type="journal article" date="2019" name="Environ. Microbiol.">
        <title>Fungal ecological strategies reflected in gene transcription - a case study of two litter decomposers.</title>
        <authorList>
            <person name="Barbi F."/>
            <person name="Kohler A."/>
            <person name="Barry K."/>
            <person name="Baskaran P."/>
            <person name="Daum C."/>
            <person name="Fauchery L."/>
            <person name="Ihrmark K."/>
            <person name="Kuo A."/>
            <person name="LaButti K."/>
            <person name="Lipzen A."/>
            <person name="Morin E."/>
            <person name="Grigoriev I.V."/>
            <person name="Henrissat B."/>
            <person name="Lindahl B."/>
            <person name="Martin F."/>
        </authorList>
    </citation>
    <scope>NUCLEOTIDE SEQUENCE</scope>
    <source>
        <strain evidence="8">JB14</strain>
    </source>
</reference>
<dbReference type="Proteomes" id="UP000799118">
    <property type="component" value="Unassembled WGS sequence"/>
</dbReference>
<organism evidence="8 9">
    <name type="scientific">Gymnopus androsaceus JB14</name>
    <dbReference type="NCBI Taxonomy" id="1447944"/>
    <lineage>
        <taxon>Eukaryota</taxon>
        <taxon>Fungi</taxon>
        <taxon>Dikarya</taxon>
        <taxon>Basidiomycota</taxon>
        <taxon>Agaricomycotina</taxon>
        <taxon>Agaricomycetes</taxon>
        <taxon>Agaricomycetidae</taxon>
        <taxon>Agaricales</taxon>
        <taxon>Marasmiineae</taxon>
        <taxon>Omphalotaceae</taxon>
        <taxon>Gymnopus</taxon>
    </lineage>
</organism>
<evidence type="ECO:0000256" key="3">
    <source>
        <dbReference type="ARBA" id="ARBA00023015"/>
    </source>
</evidence>
<dbReference type="AlphaFoldDB" id="A0A6A4I8G9"/>
<dbReference type="SMART" id="SM00066">
    <property type="entry name" value="GAL4"/>
    <property type="match status" value="1"/>
</dbReference>
<keyword evidence="9" id="KW-1185">Reference proteome</keyword>
<dbReference type="OrthoDB" id="2309723at2759"/>
<gene>
    <name evidence="8" type="ORF">BT96DRAFT_971617</name>
</gene>
<comment type="subcellular location">
    <subcellularLocation>
        <location evidence="1">Nucleus</location>
    </subcellularLocation>
</comment>
<dbReference type="GO" id="GO:0003677">
    <property type="term" value="F:DNA binding"/>
    <property type="evidence" value="ECO:0007669"/>
    <property type="project" value="InterPro"/>
</dbReference>
<keyword evidence="5" id="KW-0539">Nucleus</keyword>
<accession>A0A6A4I8G9</accession>
<dbReference type="Pfam" id="PF04082">
    <property type="entry name" value="Fungal_trans"/>
    <property type="match status" value="1"/>
</dbReference>
<dbReference type="SUPFAM" id="SSF57701">
    <property type="entry name" value="Zn2/Cys6 DNA-binding domain"/>
    <property type="match status" value="1"/>
</dbReference>
<evidence type="ECO:0000259" key="7">
    <source>
        <dbReference type="PROSITE" id="PS50048"/>
    </source>
</evidence>
<feature type="region of interest" description="Disordered" evidence="6">
    <location>
        <begin position="95"/>
        <end position="114"/>
    </location>
</feature>
<dbReference type="GO" id="GO:0006351">
    <property type="term" value="P:DNA-templated transcription"/>
    <property type="evidence" value="ECO:0007669"/>
    <property type="project" value="InterPro"/>
</dbReference>
<dbReference type="Gene3D" id="4.10.240.10">
    <property type="entry name" value="Zn(2)-C6 fungal-type DNA-binding domain"/>
    <property type="match status" value="1"/>
</dbReference>
<dbReference type="InterPro" id="IPR036864">
    <property type="entry name" value="Zn2-C6_fun-type_DNA-bd_sf"/>
</dbReference>
<dbReference type="CDD" id="cd00067">
    <property type="entry name" value="GAL4"/>
    <property type="match status" value="1"/>
</dbReference>
<evidence type="ECO:0000256" key="2">
    <source>
        <dbReference type="ARBA" id="ARBA00022723"/>
    </source>
</evidence>
<dbReference type="CDD" id="cd12148">
    <property type="entry name" value="fungal_TF_MHR"/>
    <property type="match status" value="1"/>
</dbReference>
<evidence type="ECO:0000256" key="4">
    <source>
        <dbReference type="ARBA" id="ARBA00023163"/>
    </source>
</evidence>
<dbReference type="GO" id="GO:0008270">
    <property type="term" value="F:zinc ion binding"/>
    <property type="evidence" value="ECO:0007669"/>
    <property type="project" value="InterPro"/>
</dbReference>
<evidence type="ECO:0000256" key="6">
    <source>
        <dbReference type="SAM" id="MobiDB-lite"/>
    </source>
</evidence>
<proteinExistence type="predicted"/>
<keyword evidence="4" id="KW-0804">Transcription</keyword>
<sequence length="546" mass="60390">MYSKRIPQAPPIRRGGACNHCKRRKMRCDGMRPICGPCSKVASLEDCEYGEGGRTYADQLQEQITGLETRVEELQNTKVAPNVLALHDPYYASRNSHMSRSASRASGSNQTMNSSEGRTQFAQEKALMEAFQPHALQLGFFLDAGNIIYAFSSPNSDPRQRPTSALSAAMALLGAYLSPSPNILHLKEMYLSKAVQAASLGLSESHPQKILHTLQANVLISHYFFLHGRNLEGRWHLDNAVSLILSARMHRIRSSQIQDPQFISPSSTTTLPPARNVAEEGDRMNAMWTVLALNCLWSAAEGVPASIAYTTEQGRVDTPWPLDPNSYTDATFPPDLKNSHTLQKFLADIPDGVHSLLALYVKAAVLFEQTTVFSKRYSNPASRTPFEMRGFHSTFQNLRSIITRILTEVPPIKSGASAGTKKRLFVIDALLRATMIRLYCTFGAHDPSCCPMILDMANGMMKCLAMVDMESTAFWDPIMAIIWGGPASVFIQSIQISNNAGETQNSIRSLNQIMGMMARYSADNALMLSETQLAEIQAKYAAVTRR</sequence>
<evidence type="ECO:0000313" key="9">
    <source>
        <dbReference type="Proteomes" id="UP000799118"/>
    </source>
</evidence>
<dbReference type="EMBL" id="ML769399">
    <property type="protein sequence ID" value="KAE9406851.1"/>
    <property type="molecule type" value="Genomic_DNA"/>
</dbReference>
<dbReference type="InterPro" id="IPR001138">
    <property type="entry name" value="Zn2Cys6_DnaBD"/>
</dbReference>
<evidence type="ECO:0000313" key="8">
    <source>
        <dbReference type="EMBL" id="KAE9406851.1"/>
    </source>
</evidence>